<feature type="compositionally biased region" description="Acidic residues" evidence="1">
    <location>
        <begin position="701"/>
        <end position="710"/>
    </location>
</feature>
<organism evidence="3 4">
    <name type="scientific">Mycolicibacterium flavescens</name>
    <name type="common">Mycobacterium flavescens</name>
    <dbReference type="NCBI Taxonomy" id="1776"/>
    <lineage>
        <taxon>Bacteria</taxon>
        <taxon>Bacillati</taxon>
        <taxon>Actinomycetota</taxon>
        <taxon>Actinomycetes</taxon>
        <taxon>Mycobacteriales</taxon>
        <taxon>Mycobacteriaceae</taxon>
        <taxon>Mycolicibacterium</taxon>
    </lineage>
</organism>
<dbReference type="Proteomes" id="UP000094053">
    <property type="component" value="Unassembled WGS sequence"/>
</dbReference>
<evidence type="ECO:0000313" key="3">
    <source>
        <dbReference type="EMBL" id="ODQ91548.1"/>
    </source>
</evidence>
<feature type="compositionally biased region" description="Polar residues" evidence="1">
    <location>
        <begin position="637"/>
        <end position="657"/>
    </location>
</feature>
<name>A0A1E3RNU9_MYCFV</name>
<keyword evidence="4" id="KW-1185">Reference proteome</keyword>
<reference evidence="4" key="1">
    <citation type="submission" date="2016-09" db="EMBL/GenBank/DDBJ databases">
        <authorList>
            <person name="Greninger A.L."/>
            <person name="Jerome K.R."/>
            <person name="Mcnair B."/>
            <person name="Wallis C."/>
            <person name="Fang F."/>
        </authorList>
    </citation>
    <scope>NUCLEOTIDE SEQUENCE [LARGE SCALE GENOMIC DNA]</scope>
    <source>
        <strain evidence="4">M6</strain>
    </source>
</reference>
<evidence type="ECO:0000256" key="2">
    <source>
        <dbReference type="SAM" id="SignalP"/>
    </source>
</evidence>
<feature type="chain" id="PRO_5009135038" evidence="2">
    <location>
        <begin position="29"/>
        <end position="747"/>
    </location>
</feature>
<gene>
    <name evidence="3" type="ORF">BHQ18_05555</name>
</gene>
<evidence type="ECO:0000313" key="4">
    <source>
        <dbReference type="Proteomes" id="UP000094053"/>
    </source>
</evidence>
<feature type="region of interest" description="Disordered" evidence="1">
    <location>
        <begin position="635"/>
        <end position="747"/>
    </location>
</feature>
<evidence type="ECO:0000256" key="1">
    <source>
        <dbReference type="SAM" id="MobiDB-lite"/>
    </source>
</evidence>
<comment type="caution">
    <text evidence="3">The sequence shown here is derived from an EMBL/GenBank/DDBJ whole genome shotgun (WGS) entry which is preliminary data.</text>
</comment>
<feature type="compositionally biased region" description="Low complexity" evidence="1">
    <location>
        <begin position="711"/>
        <end position="721"/>
    </location>
</feature>
<dbReference type="STRING" id="1776.BHQ18_05555"/>
<dbReference type="EMBL" id="MIHA01000003">
    <property type="protein sequence ID" value="ODQ91548.1"/>
    <property type="molecule type" value="Genomic_DNA"/>
</dbReference>
<proteinExistence type="predicted"/>
<protein>
    <submittedName>
        <fullName evidence="3">Uncharacterized protein</fullName>
    </submittedName>
</protein>
<accession>A0A1E3RNU9</accession>
<keyword evidence="2" id="KW-0732">Signal</keyword>
<dbReference type="AlphaFoldDB" id="A0A1E3RNU9"/>
<feature type="signal peptide" evidence="2">
    <location>
        <begin position="1"/>
        <end position="28"/>
    </location>
</feature>
<feature type="compositionally biased region" description="Basic and acidic residues" evidence="1">
    <location>
        <begin position="679"/>
        <end position="700"/>
    </location>
</feature>
<sequence length="747" mass="76476">MKKAAMVGSAASAATALTIGLAAPSATAAAIPFQAAAAHTASAEVDLAALSTALVELLEAYAQGTPPTQFPEEIKALVPGLEQLGPQLLAALGSDDNVAFLRSLDFSGALAGLGLNIPSLDSLLPIPTSFEFGGQEIPLPLKVITTGEPFGALAMLGLNPYWAPAFPGTIAEAINSTPYGNINTEISAPVSHTIDNPLYQPAYDLAYSMATWPTWAGGGGCASSNTACRTAFALNAVRNISPTVTLNATATVPVDLENLRIPVVVAFGTGALSAGSAYSQLVADLPNQPGGTGEGAEAGSSLTILPMILLRNPGRANGGLAARFASFFDLVGLDTVTPDGQVEQDGGAVLVPIKLDATVEYDPMSDFPAWPNPFSLANSLAAFAFPTYILRGTDLNFEDLAGTLGPVLDPVLNAVLGNVLSAAIGDGITVDVDFEGLSVPITLSRATLLDLAGGLLPDGIEIPAEGYAALNRYLTFRSNALPLLEPLRLPVDFLNLATGQNFSNPFADALEPALRILTNLGYTDVDQSNGYERTLTDAGTGANSGGVPFGTLPTNVDWSRVPADVLSALVTGIQQEFFNGAIPGVNAPSDPQANPIAALMRLLGLATAPAPAPEPEPEAESDLQAANALPNDAAESFTVSTTSAQQRTQASAVDTQPQPNPTPAADTGASEAQTPTPKKRPELNKKKETLTLVDDEKSSDADEESTDAADDPVTAPADPAGQGAGDQGDDNDSKDDTGDSQSSGAAA</sequence>